<sequence>MAPGRDQGLAPSTQKLKNVKERSAMAATSTHMGRDLKFEFSKSKQWGRHGFKIKT</sequence>
<proteinExistence type="predicted"/>
<gene>
    <name evidence="2" type="ORF">G2W53_044468</name>
</gene>
<reference evidence="2" key="1">
    <citation type="submission" date="2020-09" db="EMBL/GenBank/DDBJ databases">
        <title>Genome-Enabled Discovery of Anthraquinone Biosynthesis in Senna tora.</title>
        <authorList>
            <person name="Kang S.-H."/>
            <person name="Pandey R.P."/>
            <person name="Lee C.-M."/>
            <person name="Sim J.-S."/>
            <person name="Jeong J.-T."/>
            <person name="Choi B.-S."/>
            <person name="Jung M."/>
            <person name="Ginzburg D."/>
            <person name="Zhao K."/>
            <person name="Won S.Y."/>
            <person name="Oh T.-J."/>
            <person name="Yu Y."/>
            <person name="Kim N.-H."/>
            <person name="Lee O.R."/>
            <person name="Lee T.-H."/>
            <person name="Bashyal P."/>
            <person name="Kim T.-S."/>
            <person name="Lee W.-H."/>
            <person name="Kawkins C."/>
            <person name="Kim C.-K."/>
            <person name="Kim J.S."/>
            <person name="Ahn B.O."/>
            <person name="Rhee S.Y."/>
            <person name="Sohng J.K."/>
        </authorList>
    </citation>
    <scope>NUCLEOTIDE SEQUENCE</scope>
    <source>
        <tissue evidence="2">Leaf</tissue>
    </source>
</reference>
<accession>A0A834SD98</accession>
<organism evidence="2 3">
    <name type="scientific">Senna tora</name>
    <dbReference type="NCBI Taxonomy" id="362788"/>
    <lineage>
        <taxon>Eukaryota</taxon>
        <taxon>Viridiplantae</taxon>
        <taxon>Streptophyta</taxon>
        <taxon>Embryophyta</taxon>
        <taxon>Tracheophyta</taxon>
        <taxon>Spermatophyta</taxon>
        <taxon>Magnoliopsida</taxon>
        <taxon>eudicotyledons</taxon>
        <taxon>Gunneridae</taxon>
        <taxon>Pentapetalae</taxon>
        <taxon>rosids</taxon>
        <taxon>fabids</taxon>
        <taxon>Fabales</taxon>
        <taxon>Fabaceae</taxon>
        <taxon>Caesalpinioideae</taxon>
        <taxon>Cassia clade</taxon>
        <taxon>Senna</taxon>
    </lineage>
</organism>
<protein>
    <submittedName>
        <fullName evidence="2">Uncharacterized protein</fullName>
    </submittedName>
</protein>
<dbReference type="AlphaFoldDB" id="A0A834SD98"/>
<keyword evidence="3" id="KW-1185">Reference proteome</keyword>
<dbReference type="Proteomes" id="UP000634136">
    <property type="component" value="Unassembled WGS sequence"/>
</dbReference>
<feature type="region of interest" description="Disordered" evidence="1">
    <location>
        <begin position="1"/>
        <end position="21"/>
    </location>
</feature>
<evidence type="ECO:0000256" key="1">
    <source>
        <dbReference type="SAM" id="MobiDB-lite"/>
    </source>
</evidence>
<evidence type="ECO:0000313" key="2">
    <source>
        <dbReference type="EMBL" id="KAF7801024.1"/>
    </source>
</evidence>
<dbReference type="EMBL" id="JAAIUW010000047">
    <property type="protein sequence ID" value="KAF7801024.1"/>
    <property type="molecule type" value="Genomic_DNA"/>
</dbReference>
<comment type="caution">
    <text evidence="2">The sequence shown here is derived from an EMBL/GenBank/DDBJ whole genome shotgun (WGS) entry which is preliminary data.</text>
</comment>
<name>A0A834SD98_9FABA</name>
<evidence type="ECO:0000313" key="3">
    <source>
        <dbReference type="Proteomes" id="UP000634136"/>
    </source>
</evidence>